<dbReference type="Proteomes" id="UP001209317">
    <property type="component" value="Unassembled WGS sequence"/>
</dbReference>
<dbReference type="PANTHER" id="PTHR43133">
    <property type="entry name" value="RNA POLYMERASE ECF-TYPE SIGMA FACTO"/>
    <property type="match status" value="1"/>
</dbReference>
<sequence length="179" mass="21109">MSQLKDIWEQISKGEKTALFDLYNELYFHLYRFGISLYSDSNTVKDCISQLFLKLWDKRQTLPQVNNVKAYLFTSLRNTLYDFLSDEQKANPQVFNSAEEELSYEEIIIRLEEDSEMQLKLRKALKKLTPTQLKLIRLKFYENCSYDEIATITSQTKKTAYNTIYDAIKILKKSILGNN</sequence>
<dbReference type="GO" id="GO:0003677">
    <property type="term" value="F:DNA binding"/>
    <property type="evidence" value="ECO:0007669"/>
    <property type="project" value="InterPro"/>
</dbReference>
<dbReference type="Pfam" id="PF08281">
    <property type="entry name" value="Sigma70_r4_2"/>
    <property type="match status" value="1"/>
</dbReference>
<protein>
    <submittedName>
        <fullName evidence="7">Sigma-70 family RNA polymerase sigma factor</fullName>
    </submittedName>
</protein>
<dbReference type="InterPro" id="IPR013324">
    <property type="entry name" value="RNA_pol_sigma_r3/r4-like"/>
</dbReference>
<evidence type="ECO:0000256" key="3">
    <source>
        <dbReference type="ARBA" id="ARBA00023082"/>
    </source>
</evidence>
<evidence type="ECO:0000313" key="7">
    <source>
        <dbReference type="EMBL" id="MCU7693566.1"/>
    </source>
</evidence>
<dbReference type="PANTHER" id="PTHR43133:SF46">
    <property type="entry name" value="RNA POLYMERASE SIGMA-70 FACTOR ECF SUBFAMILY"/>
    <property type="match status" value="1"/>
</dbReference>
<dbReference type="EMBL" id="JAOTPL010000003">
    <property type="protein sequence ID" value="MCU7693566.1"/>
    <property type="molecule type" value="Genomic_DNA"/>
</dbReference>
<keyword evidence="4" id="KW-0804">Transcription</keyword>
<evidence type="ECO:0000256" key="4">
    <source>
        <dbReference type="ARBA" id="ARBA00023163"/>
    </source>
</evidence>
<dbReference type="InterPro" id="IPR036388">
    <property type="entry name" value="WH-like_DNA-bd_sf"/>
</dbReference>
<dbReference type="Gene3D" id="1.10.1740.10">
    <property type="match status" value="1"/>
</dbReference>
<reference evidence="7" key="1">
    <citation type="submission" date="2022-10" db="EMBL/GenBank/DDBJ databases">
        <authorList>
            <person name="Kim H.S."/>
            <person name="Kim J.-S."/>
            <person name="Suh M.K."/>
            <person name="Eom M.K."/>
            <person name="Lee J.-S."/>
        </authorList>
    </citation>
    <scope>NUCLEOTIDE SEQUENCE</scope>
    <source>
        <strain evidence="7">LIP-5</strain>
    </source>
</reference>
<organism evidence="7 8">
    <name type="scientific">Haoranjiania flava</name>
    <dbReference type="NCBI Taxonomy" id="1856322"/>
    <lineage>
        <taxon>Bacteria</taxon>
        <taxon>Pseudomonadati</taxon>
        <taxon>Bacteroidota</taxon>
        <taxon>Chitinophagia</taxon>
        <taxon>Chitinophagales</taxon>
        <taxon>Chitinophagaceae</taxon>
        <taxon>Haoranjiania</taxon>
    </lineage>
</organism>
<gene>
    <name evidence="7" type="ORF">OD355_03445</name>
</gene>
<dbReference type="GO" id="GO:0016987">
    <property type="term" value="F:sigma factor activity"/>
    <property type="evidence" value="ECO:0007669"/>
    <property type="project" value="UniProtKB-KW"/>
</dbReference>
<dbReference type="InterPro" id="IPR013249">
    <property type="entry name" value="RNA_pol_sigma70_r4_t2"/>
</dbReference>
<evidence type="ECO:0000256" key="2">
    <source>
        <dbReference type="ARBA" id="ARBA00023015"/>
    </source>
</evidence>
<keyword evidence="3" id="KW-0731">Sigma factor</keyword>
<dbReference type="RefSeq" id="WP_263037054.1">
    <property type="nucleotide sequence ID" value="NZ_JAOTPL010000003.1"/>
</dbReference>
<dbReference type="GO" id="GO:0006352">
    <property type="term" value="P:DNA-templated transcription initiation"/>
    <property type="evidence" value="ECO:0007669"/>
    <property type="project" value="InterPro"/>
</dbReference>
<dbReference type="InterPro" id="IPR007627">
    <property type="entry name" value="RNA_pol_sigma70_r2"/>
</dbReference>
<accession>A0AAE3LM83</accession>
<dbReference type="SUPFAM" id="SSF88659">
    <property type="entry name" value="Sigma3 and sigma4 domains of RNA polymerase sigma factors"/>
    <property type="match status" value="1"/>
</dbReference>
<dbReference type="Pfam" id="PF04542">
    <property type="entry name" value="Sigma70_r2"/>
    <property type="match status" value="1"/>
</dbReference>
<keyword evidence="8" id="KW-1185">Reference proteome</keyword>
<dbReference type="AlphaFoldDB" id="A0AAE3LM83"/>
<evidence type="ECO:0000256" key="1">
    <source>
        <dbReference type="ARBA" id="ARBA00010641"/>
    </source>
</evidence>
<evidence type="ECO:0000259" key="6">
    <source>
        <dbReference type="Pfam" id="PF08281"/>
    </source>
</evidence>
<dbReference type="SUPFAM" id="SSF88946">
    <property type="entry name" value="Sigma2 domain of RNA polymerase sigma factors"/>
    <property type="match status" value="1"/>
</dbReference>
<evidence type="ECO:0000259" key="5">
    <source>
        <dbReference type="Pfam" id="PF04542"/>
    </source>
</evidence>
<evidence type="ECO:0000313" key="8">
    <source>
        <dbReference type="Proteomes" id="UP001209317"/>
    </source>
</evidence>
<feature type="domain" description="RNA polymerase sigma factor 70 region 4 type 2" evidence="6">
    <location>
        <begin position="119"/>
        <end position="169"/>
    </location>
</feature>
<proteinExistence type="inferred from homology"/>
<dbReference type="InterPro" id="IPR014284">
    <property type="entry name" value="RNA_pol_sigma-70_dom"/>
</dbReference>
<dbReference type="Gene3D" id="1.10.10.10">
    <property type="entry name" value="Winged helix-like DNA-binding domain superfamily/Winged helix DNA-binding domain"/>
    <property type="match status" value="1"/>
</dbReference>
<comment type="similarity">
    <text evidence="1">Belongs to the sigma-70 factor family. ECF subfamily.</text>
</comment>
<keyword evidence="2" id="KW-0805">Transcription regulation</keyword>
<name>A0AAE3LM83_9BACT</name>
<dbReference type="InterPro" id="IPR013325">
    <property type="entry name" value="RNA_pol_sigma_r2"/>
</dbReference>
<dbReference type="InterPro" id="IPR039425">
    <property type="entry name" value="RNA_pol_sigma-70-like"/>
</dbReference>
<comment type="caution">
    <text evidence="7">The sequence shown here is derived from an EMBL/GenBank/DDBJ whole genome shotgun (WGS) entry which is preliminary data.</text>
</comment>
<dbReference type="NCBIfam" id="TIGR02937">
    <property type="entry name" value="sigma70-ECF"/>
    <property type="match status" value="1"/>
</dbReference>
<feature type="domain" description="RNA polymerase sigma-70 region 2" evidence="5">
    <location>
        <begin position="22"/>
        <end position="89"/>
    </location>
</feature>